<gene>
    <name evidence="2" type="ORF">E1283_14000</name>
</gene>
<dbReference type="EMBL" id="SMKI01000126">
    <property type="protein sequence ID" value="TDC74948.1"/>
    <property type="molecule type" value="Genomic_DNA"/>
</dbReference>
<keyword evidence="1" id="KW-1133">Transmembrane helix</keyword>
<keyword evidence="1" id="KW-0472">Membrane</keyword>
<feature type="transmembrane region" description="Helical" evidence="1">
    <location>
        <begin position="218"/>
        <end position="237"/>
    </location>
</feature>
<protein>
    <submittedName>
        <fullName evidence="2">Uncharacterized protein</fullName>
    </submittedName>
</protein>
<reference evidence="2 3" key="1">
    <citation type="submission" date="2019-03" db="EMBL/GenBank/DDBJ databases">
        <title>Draft genome sequences of novel Actinobacteria.</title>
        <authorList>
            <person name="Sahin N."/>
            <person name="Ay H."/>
            <person name="Saygin H."/>
        </authorList>
    </citation>
    <scope>NUCLEOTIDE SEQUENCE [LARGE SCALE GENOMIC DNA]</scope>
    <source>
        <strain evidence="2 3">DSM 41900</strain>
    </source>
</reference>
<evidence type="ECO:0000313" key="3">
    <source>
        <dbReference type="Proteomes" id="UP000295345"/>
    </source>
</evidence>
<feature type="transmembrane region" description="Helical" evidence="1">
    <location>
        <begin position="185"/>
        <end position="206"/>
    </location>
</feature>
<dbReference type="OrthoDB" id="4333168at2"/>
<keyword evidence="1" id="KW-0812">Transmembrane</keyword>
<name>A0A4R4TBU2_9ACTN</name>
<dbReference type="Proteomes" id="UP000295345">
    <property type="component" value="Unassembled WGS sequence"/>
</dbReference>
<keyword evidence="3" id="KW-1185">Reference proteome</keyword>
<evidence type="ECO:0000256" key="1">
    <source>
        <dbReference type="SAM" id="Phobius"/>
    </source>
</evidence>
<proteinExistence type="predicted"/>
<feature type="transmembrane region" description="Helical" evidence="1">
    <location>
        <begin position="12"/>
        <end position="33"/>
    </location>
</feature>
<comment type="caution">
    <text evidence="2">The sequence shown here is derived from an EMBL/GenBank/DDBJ whole genome shotgun (WGS) entry which is preliminary data.</text>
</comment>
<dbReference type="AlphaFoldDB" id="A0A4R4TBU2"/>
<accession>A0A4R4TBU2</accession>
<evidence type="ECO:0000313" key="2">
    <source>
        <dbReference type="EMBL" id="TDC74948.1"/>
    </source>
</evidence>
<feature type="transmembrane region" description="Helical" evidence="1">
    <location>
        <begin position="292"/>
        <end position="316"/>
    </location>
</feature>
<organism evidence="2 3">
    <name type="scientific">Streptomyces hainanensis</name>
    <dbReference type="NCBI Taxonomy" id="402648"/>
    <lineage>
        <taxon>Bacteria</taxon>
        <taxon>Bacillati</taxon>
        <taxon>Actinomycetota</taxon>
        <taxon>Actinomycetes</taxon>
        <taxon>Kitasatosporales</taxon>
        <taxon>Streptomycetaceae</taxon>
        <taxon>Streptomyces</taxon>
    </lineage>
</organism>
<sequence>MTGTRRALSRRLILLLALTTAAVAALFFAYAGVHRGAGPVRDGTAPAILDVTTAQDALRQANDAARNALESGQSALVGAGGGYRIHLAVANQSLAGAAEGDVTGDTGLRALQTVSGLIVAYSGWIERAATVPDDSPLLDAYLHYADTMLNRPVTGILARLDDLQAGQRTTLADQTTFGWPGRLSWAAALLLCAALAGALLETQRFLRHRFRRRHHPWLLGATAVTLAAGALLAAGTVQTQHAKDASRDQLAATVGTWRSTSGDEPTATPADVAGAIRHTAQEVETEMRDTDWLAGLTGWVPALGPVLGALILRGLLPRLAEYRYRTR</sequence>
<dbReference type="RefSeq" id="WP_132818346.1">
    <property type="nucleotide sequence ID" value="NZ_SMKI01000126.1"/>
</dbReference>